<evidence type="ECO:0000256" key="1">
    <source>
        <dbReference type="SAM" id="Phobius"/>
    </source>
</evidence>
<name>A0A9P5X2L3_9AGAR</name>
<proteinExistence type="predicted"/>
<keyword evidence="3" id="KW-1185">Reference proteome</keyword>
<comment type="caution">
    <text evidence="2">The sequence shown here is derived from an EMBL/GenBank/DDBJ whole genome shotgun (WGS) entry which is preliminary data.</text>
</comment>
<gene>
    <name evidence="2" type="ORF">P691DRAFT_506573</name>
</gene>
<organism evidence="2 3">
    <name type="scientific">Macrolepiota fuliginosa MF-IS2</name>
    <dbReference type="NCBI Taxonomy" id="1400762"/>
    <lineage>
        <taxon>Eukaryota</taxon>
        <taxon>Fungi</taxon>
        <taxon>Dikarya</taxon>
        <taxon>Basidiomycota</taxon>
        <taxon>Agaricomycotina</taxon>
        <taxon>Agaricomycetes</taxon>
        <taxon>Agaricomycetidae</taxon>
        <taxon>Agaricales</taxon>
        <taxon>Agaricineae</taxon>
        <taxon>Agaricaceae</taxon>
        <taxon>Macrolepiota</taxon>
    </lineage>
</organism>
<feature type="transmembrane region" description="Helical" evidence="1">
    <location>
        <begin position="57"/>
        <end position="81"/>
    </location>
</feature>
<keyword evidence="1" id="KW-0812">Transmembrane</keyword>
<evidence type="ECO:0000313" key="2">
    <source>
        <dbReference type="EMBL" id="KAF9442130.1"/>
    </source>
</evidence>
<dbReference type="AlphaFoldDB" id="A0A9P5X2L3"/>
<protein>
    <submittedName>
        <fullName evidence="2">Uncharacterized protein</fullName>
    </submittedName>
</protein>
<dbReference type="EMBL" id="MU151697">
    <property type="protein sequence ID" value="KAF9442130.1"/>
    <property type="molecule type" value="Genomic_DNA"/>
</dbReference>
<dbReference type="Proteomes" id="UP000807342">
    <property type="component" value="Unassembled WGS sequence"/>
</dbReference>
<evidence type="ECO:0000313" key="3">
    <source>
        <dbReference type="Proteomes" id="UP000807342"/>
    </source>
</evidence>
<sequence length="148" mass="17216">MTIRKSKIFSTALQPRWALPHVLLSPHLRPTQQPDLRTNHPIRKMLNLPLVPGSIPWLLKLIYTLVAPIWGGTFVSGFILLRRAKHDHPNTMKRLDWVLARMLVGTRTIRYDFRLAFWDVTANSCLVKYAYTANKQPPRSSVRDVYLF</sequence>
<keyword evidence="1" id="KW-1133">Transmembrane helix</keyword>
<accession>A0A9P5X2L3</accession>
<keyword evidence="1" id="KW-0472">Membrane</keyword>
<reference evidence="2" key="1">
    <citation type="submission" date="2020-11" db="EMBL/GenBank/DDBJ databases">
        <authorList>
            <consortium name="DOE Joint Genome Institute"/>
            <person name="Ahrendt S."/>
            <person name="Riley R."/>
            <person name="Andreopoulos W."/>
            <person name="Labutti K."/>
            <person name="Pangilinan J."/>
            <person name="Ruiz-Duenas F.J."/>
            <person name="Barrasa J.M."/>
            <person name="Sanchez-Garcia M."/>
            <person name="Camarero S."/>
            <person name="Miyauchi S."/>
            <person name="Serrano A."/>
            <person name="Linde D."/>
            <person name="Babiker R."/>
            <person name="Drula E."/>
            <person name="Ayuso-Fernandez I."/>
            <person name="Pacheco R."/>
            <person name="Padilla G."/>
            <person name="Ferreira P."/>
            <person name="Barriuso J."/>
            <person name="Kellner H."/>
            <person name="Castanera R."/>
            <person name="Alfaro M."/>
            <person name="Ramirez L."/>
            <person name="Pisabarro A.G."/>
            <person name="Kuo A."/>
            <person name="Tritt A."/>
            <person name="Lipzen A."/>
            <person name="He G."/>
            <person name="Yan M."/>
            <person name="Ng V."/>
            <person name="Cullen D."/>
            <person name="Martin F."/>
            <person name="Rosso M.-N."/>
            <person name="Henrissat B."/>
            <person name="Hibbett D."/>
            <person name="Martinez A.T."/>
            <person name="Grigoriev I.V."/>
        </authorList>
    </citation>
    <scope>NUCLEOTIDE SEQUENCE</scope>
    <source>
        <strain evidence="2">MF-IS2</strain>
    </source>
</reference>